<sequence>MKRGFLNTSKGKKVLSQTPTATPKPSSAPVGFRPPGGASVVSETSSELSRKKAHFKKIPEIYHDPMPLIVVKVPESENSAPPGGYTVWLVYEPTVKKVLGASPSVAPLPKPTHSEQEPAFVIKPSPNKGLGVFATRDIEIGEILFSERPLLLAPVTNVGMASAFYSQALKLDRASQTKLGVDEWEKHLRQALDAMLPEDRAEFMKLANSQKGDECGPLMGIIRTNGFAVDDEIHDGDKLLPSQFNSYTAVTKIGSRVNHSCTPNIFQEFSTSSFSFQFEALSNIKAGEELFLTYIPLGAAVTERRAMLAKYGFVCHCTACDNATPESDKLRREYEHLEEQYMANINWSGRGSVEEREIQPVLELRDALKKEGLMVTKAYKSTIVMLAVFYKAIGMPEKSKPFLEELRKYPDILKELPGIYHESSAPNPCQHPNEEERFVLASGAITPIREMSRKSRGAPERVTIELQVGAVVVPGADGQTTNRQPNTILYGNVPGVHQDYVPLTAVTIPPPGTCDPIDGTTVWLGKQPTMEKTLGRSPQFRPIPKPQYYTPAFTIRPTYDKGLGVFATRDMKLHDLIFSERPLLVAPTSSLAALSPALRALLANRDAESQLELIMADLEMHFGRAVDMMLPENREEYLKLPNSHQNDGSGPLLGIRRTNGFGLDIYDGDGVLQNRVNGYSAVTKIGSRINHSCIPNVYHDFSISSFSMQFRALADIKAGDELVYSYISPSGSVAERHAALAPYGFICHCPACDHATPESDALRKSYEGLVHRYQDTIDWRGITRPRESVIDPVLKLHEALLNEGLAFTNEYKRTTYMLMSFYEGIGMYGKAEPYRLEVETYPPPGKE</sequence>
<name>A0A409YF72_9AGAR</name>
<feature type="compositionally biased region" description="Low complexity" evidence="1">
    <location>
        <begin position="18"/>
        <end position="29"/>
    </location>
</feature>
<dbReference type="EMBL" id="NHYE01000917">
    <property type="protein sequence ID" value="PPR01650.1"/>
    <property type="molecule type" value="Genomic_DNA"/>
</dbReference>
<dbReference type="InterPro" id="IPR001214">
    <property type="entry name" value="SET_dom"/>
</dbReference>
<dbReference type="SUPFAM" id="SSF82199">
    <property type="entry name" value="SET domain"/>
    <property type="match status" value="2"/>
</dbReference>
<dbReference type="Proteomes" id="UP000284706">
    <property type="component" value="Unassembled WGS sequence"/>
</dbReference>
<evidence type="ECO:0000313" key="4">
    <source>
        <dbReference type="Proteomes" id="UP000284706"/>
    </source>
</evidence>
<dbReference type="InterPro" id="IPR046341">
    <property type="entry name" value="SET_dom_sf"/>
</dbReference>
<evidence type="ECO:0000256" key="1">
    <source>
        <dbReference type="SAM" id="MobiDB-lite"/>
    </source>
</evidence>
<dbReference type="SMART" id="SM00317">
    <property type="entry name" value="SET"/>
    <property type="match status" value="2"/>
</dbReference>
<dbReference type="InterPro" id="IPR053185">
    <property type="entry name" value="SET_domain_protein"/>
</dbReference>
<gene>
    <name evidence="3" type="ORF">CVT26_013111</name>
</gene>
<proteinExistence type="predicted"/>
<dbReference type="PROSITE" id="PS50280">
    <property type="entry name" value="SET"/>
    <property type="match status" value="2"/>
</dbReference>
<dbReference type="STRING" id="231916.A0A409YF72"/>
<evidence type="ECO:0000313" key="3">
    <source>
        <dbReference type="EMBL" id="PPR01650.1"/>
    </source>
</evidence>
<comment type="caution">
    <text evidence="3">The sequence shown here is derived from an EMBL/GenBank/DDBJ whole genome shotgun (WGS) entry which is preliminary data.</text>
</comment>
<feature type="domain" description="SET" evidence="2">
    <location>
        <begin position="551"/>
        <end position="727"/>
    </location>
</feature>
<feature type="region of interest" description="Disordered" evidence="1">
    <location>
        <begin position="1"/>
        <end position="46"/>
    </location>
</feature>
<feature type="domain" description="SET" evidence="2">
    <location>
        <begin position="118"/>
        <end position="295"/>
    </location>
</feature>
<evidence type="ECO:0000259" key="2">
    <source>
        <dbReference type="PROSITE" id="PS50280"/>
    </source>
</evidence>
<organism evidence="3 4">
    <name type="scientific">Gymnopilus dilepis</name>
    <dbReference type="NCBI Taxonomy" id="231916"/>
    <lineage>
        <taxon>Eukaryota</taxon>
        <taxon>Fungi</taxon>
        <taxon>Dikarya</taxon>
        <taxon>Basidiomycota</taxon>
        <taxon>Agaricomycotina</taxon>
        <taxon>Agaricomycetes</taxon>
        <taxon>Agaricomycetidae</taxon>
        <taxon>Agaricales</taxon>
        <taxon>Agaricineae</taxon>
        <taxon>Hymenogastraceae</taxon>
        <taxon>Gymnopilus</taxon>
    </lineage>
</organism>
<dbReference type="AlphaFoldDB" id="A0A409YF72"/>
<dbReference type="PANTHER" id="PTHR47332">
    <property type="entry name" value="SET DOMAIN-CONTAINING PROTEIN 5"/>
    <property type="match status" value="1"/>
</dbReference>
<dbReference type="Gene3D" id="2.170.270.10">
    <property type="entry name" value="SET domain"/>
    <property type="match status" value="2"/>
</dbReference>
<reference evidence="3 4" key="1">
    <citation type="journal article" date="2018" name="Evol. Lett.">
        <title>Horizontal gene cluster transfer increased hallucinogenic mushroom diversity.</title>
        <authorList>
            <person name="Reynolds H.T."/>
            <person name="Vijayakumar V."/>
            <person name="Gluck-Thaler E."/>
            <person name="Korotkin H.B."/>
            <person name="Matheny P.B."/>
            <person name="Slot J.C."/>
        </authorList>
    </citation>
    <scope>NUCLEOTIDE SEQUENCE [LARGE SCALE GENOMIC DNA]</scope>
    <source>
        <strain evidence="3 4">SRW20</strain>
    </source>
</reference>
<dbReference type="Pfam" id="PF00856">
    <property type="entry name" value="SET"/>
    <property type="match status" value="2"/>
</dbReference>
<dbReference type="PANTHER" id="PTHR47332:SF4">
    <property type="entry name" value="SET DOMAIN-CONTAINING PROTEIN 5"/>
    <property type="match status" value="1"/>
</dbReference>
<accession>A0A409YF72</accession>
<keyword evidence="4" id="KW-1185">Reference proteome</keyword>
<dbReference type="CDD" id="cd20071">
    <property type="entry name" value="SET_SMYD"/>
    <property type="match status" value="1"/>
</dbReference>
<dbReference type="OrthoDB" id="5945798at2759"/>
<dbReference type="InParanoid" id="A0A409YF72"/>
<protein>
    <recommendedName>
        <fullName evidence="2">SET domain-containing protein</fullName>
    </recommendedName>
</protein>